<protein>
    <recommendedName>
        <fullName evidence="3">Tetratricopeptide repeat protein</fullName>
    </recommendedName>
</protein>
<proteinExistence type="predicted"/>
<dbReference type="EMBL" id="JAAEDI010000009">
    <property type="protein sequence ID" value="MBR0650018.1"/>
    <property type="molecule type" value="Genomic_DNA"/>
</dbReference>
<sequence length="583" mass="63140">MQDGELSKVAGAELGPSAAAISATEEIAAIEQLLKCPGTAGEDLGQRILDARRRWPWQVRLQLLQGSWLEAAGRGDDAAACYRAAQADHPTNPWPTVRLVELLLRQRRHEEARRDFRDTVWSCSAPERTRTGLLSRIAAGIPDPADREAFLRSLLRHHPDDRFALLKLAVLRFRQKDRPAAEALFDEAVRLGPLTDEAQLIQLDLHFAAARFDAAYGLARDLQARHPDRVEFARRSIQAALFLHRLDEGVALLQAALLRWPEDWLLLFRYNRCPLPSETDRDLFATLSARRDAMAGNDRWLFQYAIASLRHVAVEPTLALLRTLVVSPAVGHMAAPLAAALSAHPLECWANPRAISNACEDDVQIVPQPMAVATVVLFSSVAGGLGYLPFGLADGLLRQRPVNVVYLRDRNHRAFTSGVRGLGTDHAAMIGALQVITRRLGAPVVTMGSSIAGVAAIRAATLMQAQAAISFAGPVNLGVDATEETASSPGAVGGTRHALFTTFTGADPGIVQMIRAAPATRVHQCFGADFAPDVAAARLLELLANARLHPEPGCADHLVIEHAIASGSFLTIFDAALRREAAA</sequence>
<accession>A0ABS5EG89</accession>
<dbReference type="Proteomes" id="UP000698752">
    <property type="component" value="Unassembled WGS sequence"/>
</dbReference>
<reference evidence="2" key="1">
    <citation type="journal article" date="2021" name="Syst. Appl. Microbiol.">
        <title>Roseomonas hellenica sp. nov., isolated from roots of wild-growing Alkanna tinctoria.</title>
        <authorList>
            <person name="Rat A."/>
            <person name="Naranjo H.D."/>
            <person name="Lebbe L."/>
            <person name="Cnockaert M."/>
            <person name="Krigas N."/>
            <person name="Grigoriadou K."/>
            <person name="Maloupa E."/>
            <person name="Willems A."/>
        </authorList>
    </citation>
    <scope>NUCLEOTIDE SEQUENCE [LARGE SCALE GENOMIC DNA]</scope>
    <source>
        <strain evidence="2">LMG 31159</strain>
    </source>
</reference>
<organism evidence="1 2">
    <name type="scientific">Neoroseomonas terrae</name>
    <dbReference type="NCBI Taxonomy" id="424799"/>
    <lineage>
        <taxon>Bacteria</taxon>
        <taxon>Pseudomonadati</taxon>
        <taxon>Pseudomonadota</taxon>
        <taxon>Alphaproteobacteria</taxon>
        <taxon>Acetobacterales</taxon>
        <taxon>Acetobacteraceae</taxon>
        <taxon>Neoroseomonas</taxon>
    </lineage>
</organism>
<dbReference type="Gene3D" id="1.25.40.10">
    <property type="entry name" value="Tetratricopeptide repeat domain"/>
    <property type="match status" value="2"/>
</dbReference>
<gene>
    <name evidence="1" type="ORF">GXW78_10125</name>
</gene>
<dbReference type="InterPro" id="IPR011990">
    <property type="entry name" value="TPR-like_helical_dom_sf"/>
</dbReference>
<comment type="caution">
    <text evidence="1">The sequence shown here is derived from an EMBL/GenBank/DDBJ whole genome shotgun (WGS) entry which is preliminary data.</text>
</comment>
<dbReference type="RefSeq" id="WP_211868427.1">
    <property type="nucleotide sequence ID" value="NZ_JAAEDI010000009.1"/>
</dbReference>
<evidence type="ECO:0000313" key="1">
    <source>
        <dbReference type="EMBL" id="MBR0650018.1"/>
    </source>
</evidence>
<evidence type="ECO:0008006" key="3">
    <source>
        <dbReference type="Google" id="ProtNLM"/>
    </source>
</evidence>
<evidence type="ECO:0000313" key="2">
    <source>
        <dbReference type="Proteomes" id="UP000698752"/>
    </source>
</evidence>
<name>A0ABS5EG89_9PROT</name>
<keyword evidence="2" id="KW-1185">Reference proteome</keyword>
<dbReference type="SUPFAM" id="SSF48452">
    <property type="entry name" value="TPR-like"/>
    <property type="match status" value="1"/>
</dbReference>